<reference evidence="3 4" key="1">
    <citation type="submission" date="2022-10" db="EMBL/GenBank/DDBJ databases">
        <title>High-quality genome sequences of two octocoral-associated bacteria, Endozoicomonas euniceicola EF212 and Endozoicomonas gorgoniicola PS125.</title>
        <authorList>
            <person name="Chiou Y.-J."/>
            <person name="Chen Y.-H."/>
        </authorList>
    </citation>
    <scope>NUCLEOTIDE SEQUENCE [LARGE SCALE GENOMIC DNA]</scope>
    <source>
        <strain evidence="3 4">PS125</strain>
    </source>
</reference>
<evidence type="ECO:0000256" key="2">
    <source>
        <dbReference type="SAM" id="SignalP"/>
    </source>
</evidence>
<evidence type="ECO:0000256" key="1">
    <source>
        <dbReference type="SAM" id="MobiDB-lite"/>
    </source>
</evidence>
<keyword evidence="4" id="KW-1185">Reference proteome</keyword>
<evidence type="ECO:0000313" key="4">
    <source>
        <dbReference type="Proteomes" id="UP001209854"/>
    </source>
</evidence>
<accession>A0ABT3N077</accession>
<feature type="signal peptide" evidence="2">
    <location>
        <begin position="1"/>
        <end position="26"/>
    </location>
</feature>
<name>A0ABT3N077_9GAMM</name>
<dbReference type="EMBL" id="JAPFCC010000001">
    <property type="protein sequence ID" value="MCW7555036.1"/>
    <property type="molecule type" value="Genomic_DNA"/>
</dbReference>
<organism evidence="3 4">
    <name type="scientific">Endozoicomonas gorgoniicola</name>
    <dbReference type="NCBI Taxonomy" id="1234144"/>
    <lineage>
        <taxon>Bacteria</taxon>
        <taxon>Pseudomonadati</taxon>
        <taxon>Pseudomonadota</taxon>
        <taxon>Gammaproteobacteria</taxon>
        <taxon>Oceanospirillales</taxon>
        <taxon>Endozoicomonadaceae</taxon>
        <taxon>Endozoicomonas</taxon>
    </lineage>
</organism>
<dbReference type="RefSeq" id="WP_262564802.1">
    <property type="nucleotide sequence ID" value="NZ_JAPFCC010000001.1"/>
</dbReference>
<proteinExistence type="predicted"/>
<evidence type="ECO:0000313" key="3">
    <source>
        <dbReference type="EMBL" id="MCW7555036.1"/>
    </source>
</evidence>
<comment type="caution">
    <text evidence="3">The sequence shown here is derived from an EMBL/GenBank/DDBJ whole genome shotgun (WGS) entry which is preliminary data.</text>
</comment>
<feature type="region of interest" description="Disordered" evidence="1">
    <location>
        <begin position="254"/>
        <end position="299"/>
    </location>
</feature>
<feature type="chain" id="PRO_5046271158" evidence="2">
    <location>
        <begin position="27"/>
        <end position="299"/>
    </location>
</feature>
<dbReference type="Proteomes" id="UP001209854">
    <property type="component" value="Unassembled WGS sequence"/>
</dbReference>
<gene>
    <name evidence="3" type="ORF">NX722_20905</name>
</gene>
<keyword evidence="2" id="KW-0732">Signal</keyword>
<sequence>MQYLTCVLKRVVVLIFMFVAENQVYAINDGDKAESKDQPEGATALSRNLRFYDRSEVEINYGAYLLEYAHEEINVRGVPLPPDLEAFKYSLPSDSYISIHAVSLNNDEASLDEYSEGWTEAEFSEAFVVITTRGNPAGLLQSSVSSDRQAVVGFMQTATVHRSTDPDGKEGHLLVAPDWESLIAHLEERIVGSLIEHLNVHEGTRIYLSSLLNSEDERDKEKCRKELITLLNRFMEILPEAVRNAYLTLPSRVRYDPPVRNAGETASTSEAVPESSPEPQPGCLCPDEVAENRTTSMDR</sequence>
<protein>
    <submittedName>
        <fullName evidence="3">Uncharacterized protein</fullName>
    </submittedName>
</protein>